<keyword evidence="6 7" id="KW-0546">Nucleotide metabolism</keyword>
<feature type="binding site" evidence="7">
    <location>
        <begin position="7"/>
        <end position="12"/>
    </location>
    <ligand>
        <name>substrate</name>
    </ligand>
</feature>
<feature type="binding site" evidence="7">
    <location>
        <position position="173"/>
    </location>
    <ligand>
        <name>substrate</name>
    </ligand>
</feature>
<dbReference type="InterPro" id="IPR002637">
    <property type="entry name" value="RdgB/HAM1"/>
</dbReference>
<feature type="binding site" evidence="7">
    <location>
        <position position="69"/>
    </location>
    <ligand>
        <name>substrate</name>
    </ligand>
</feature>
<dbReference type="RefSeq" id="WP_243797312.1">
    <property type="nucleotide sequence ID" value="NZ_CP094669.1"/>
</dbReference>
<keyword evidence="5 7" id="KW-0460">Magnesium</keyword>
<comment type="catalytic activity">
    <reaction evidence="7">
        <text>XTP + H2O = XMP + diphosphate + H(+)</text>
        <dbReference type="Rhea" id="RHEA:28610"/>
        <dbReference type="ChEBI" id="CHEBI:15377"/>
        <dbReference type="ChEBI" id="CHEBI:15378"/>
        <dbReference type="ChEBI" id="CHEBI:33019"/>
        <dbReference type="ChEBI" id="CHEBI:57464"/>
        <dbReference type="ChEBI" id="CHEBI:61314"/>
        <dbReference type="EC" id="3.6.1.66"/>
    </reaction>
</comment>
<evidence type="ECO:0000256" key="6">
    <source>
        <dbReference type="ARBA" id="ARBA00023080"/>
    </source>
</evidence>
<comment type="subunit">
    <text evidence="7">Homodimer.</text>
</comment>
<feature type="binding site" evidence="7">
    <location>
        <position position="68"/>
    </location>
    <ligand>
        <name>Mg(2+)</name>
        <dbReference type="ChEBI" id="CHEBI:18420"/>
    </ligand>
</feature>
<evidence type="ECO:0000256" key="7">
    <source>
        <dbReference type="HAMAP-Rule" id="MF_01405"/>
    </source>
</evidence>
<comment type="catalytic activity">
    <reaction evidence="7">
        <text>ITP + H2O = IMP + diphosphate + H(+)</text>
        <dbReference type="Rhea" id="RHEA:29399"/>
        <dbReference type="ChEBI" id="CHEBI:15377"/>
        <dbReference type="ChEBI" id="CHEBI:15378"/>
        <dbReference type="ChEBI" id="CHEBI:33019"/>
        <dbReference type="ChEBI" id="CHEBI:58053"/>
        <dbReference type="ChEBI" id="CHEBI:61402"/>
        <dbReference type="EC" id="3.6.1.66"/>
    </reaction>
</comment>
<protein>
    <recommendedName>
        <fullName evidence="7">dITP/XTP pyrophosphatase</fullName>
        <ecNumber evidence="7">3.6.1.66</ecNumber>
    </recommendedName>
    <alternativeName>
        <fullName evidence="7">Non-canonical purine NTP pyrophosphatase</fullName>
    </alternativeName>
    <alternativeName>
        <fullName evidence="7">Non-standard purine NTP pyrophosphatase</fullName>
    </alternativeName>
    <alternativeName>
        <fullName evidence="7">Nucleoside-triphosphate diphosphatase</fullName>
    </alternativeName>
    <alternativeName>
        <fullName evidence="7">Nucleoside-triphosphate pyrophosphatase</fullName>
        <shortName evidence="7">NTPase</shortName>
    </alternativeName>
</protein>
<keyword evidence="4 7" id="KW-0378">Hydrolase</keyword>
<dbReference type="NCBIfam" id="TIGR00042">
    <property type="entry name" value="RdgB/HAM1 family non-canonical purine NTP pyrophosphatase"/>
    <property type="match status" value="1"/>
</dbReference>
<feature type="binding site" evidence="7">
    <location>
        <begin position="149"/>
        <end position="152"/>
    </location>
    <ligand>
        <name>substrate</name>
    </ligand>
</feature>
<organism evidence="9 10">
    <name type="scientific">Hymenobacter tibetensis</name>
    <dbReference type="NCBI Taxonomy" id="497967"/>
    <lineage>
        <taxon>Bacteria</taxon>
        <taxon>Pseudomonadati</taxon>
        <taxon>Bacteroidota</taxon>
        <taxon>Cytophagia</taxon>
        <taxon>Cytophagales</taxon>
        <taxon>Hymenobacteraceae</taxon>
        <taxon>Hymenobacter</taxon>
    </lineage>
</organism>
<dbReference type="PANTHER" id="PTHR11067">
    <property type="entry name" value="INOSINE TRIPHOSPHATE PYROPHOSPHATASE/HAM1 PROTEIN"/>
    <property type="match status" value="1"/>
</dbReference>
<dbReference type="Proteomes" id="UP000831113">
    <property type="component" value="Chromosome"/>
</dbReference>
<dbReference type="InterPro" id="IPR020922">
    <property type="entry name" value="dITP/XTP_pyrophosphatase"/>
</dbReference>
<evidence type="ECO:0000313" key="9">
    <source>
        <dbReference type="EMBL" id="UOG74108.1"/>
    </source>
</evidence>
<comment type="function">
    <text evidence="7">Pyrophosphatase that catalyzes the hydrolysis of nucleoside triphosphates to their monophosphate derivatives, with a high preference for the non-canonical purine nucleotides XTP (xanthosine triphosphate), dITP (deoxyinosine triphosphate) and ITP. Seems to function as a house-cleaning enzyme that removes non-canonical purine nucleotides from the nucleotide pool, thus preventing their incorporation into DNA/RNA and avoiding chromosomal lesions.</text>
</comment>
<feature type="active site" description="Proton acceptor" evidence="7">
    <location>
        <position position="68"/>
    </location>
</feature>
<dbReference type="Gene3D" id="3.90.950.10">
    <property type="match status" value="1"/>
</dbReference>
<evidence type="ECO:0000256" key="3">
    <source>
        <dbReference type="ARBA" id="ARBA00022741"/>
    </source>
</evidence>
<evidence type="ECO:0000256" key="5">
    <source>
        <dbReference type="ARBA" id="ARBA00022842"/>
    </source>
</evidence>
<dbReference type="EMBL" id="CP094669">
    <property type="protein sequence ID" value="UOG74108.1"/>
    <property type="molecule type" value="Genomic_DNA"/>
</dbReference>
<evidence type="ECO:0000313" key="10">
    <source>
        <dbReference type="Proteomes" id="UP000831113"/>
    </source>
</evidence>
<evidence type="ECO:0000256" key="2">
    <source>
        <dbReference type="ARBA" id="ARBA00022723"/>
    </source>
</evidence>
<dbReference type="Pfam" id="PF01725">
    <property type="entry name" value="Ham1p_like"/>
    <property type="match status" value="1"/>
</dbReference>
<feature type="binding site" evidence="7">
    <location>
        <begin position="178"/>
        <end position="179"/>
    </location>
    <ligand>
        <name>substrate</name>
    </ligand>
</feature>
<keyword evidence="10" id="KW-1185">Reference proteome</keyword>
<keyword evidence="3 7" id="KW-0547">Nucleotide-binding</keyword>
<dbReference type="SUPFAM" id="SSF52972">
    <property type="entry name" value="ITPase-like"/>
    <property type="match status" value="1"/>
</dbReference>
<dbReference type="PANTHER" id="PTHR11067:SF9">
    <property type="entry name" value="INOSINE TRIPHOSPHATE PYROPHOSPHATASE"/>
    <property type="match status" value="1"/>
</dbReference>
<accession>A0ABY4D2C0</accession>
<comment type="cofactor">
    <cofactor evidence="7">
        <name>Mg(2+)</name>
        <dbReference type="ChEBI" id="CHEBI:18420"/>
    </cofactor>
    <text evidence="7">Binds 1 Mg(2+) ion per subunit.</text>
</comment>
<evidence type="ECO:0000256" key="8">
    <source>
        <dbReference type="RuleBase" id="RU003781"/>
    </source>
</evidence>
<comment type="catalytic activity">
    <reaction evidence="7">
        <text>dITP + H2O = dIMP + diphosphate + H(+)</text>
        <dbReference type="Rhea" id="RHEA:28342"/>
        <dbReference type="ChEBI" id="CHEBI:15377"/>
        <dbReference type="ChEBI" id="CHEBI:15378"/>
        <dbReference type="ChEBI" id="CHEBI:33019"/>
        <dbReference type="ChEBI" id="CHEBI:61194"/>
        <dbReference type="ChEBI" id="CHEBI:61382"/>
        <dbReference type="EC" id="3.6.1.66"/>
    </reaction>
</comment>
<comment type="caution">
    <text evidence="7">Lacks conserved residue(s) required for the propagation of feature annotation.</text>
</comment>
<keyword evidence="2 7" id="KW-0479">Metal-binding</keyword>
<dbReference type="CDD" id="cd00515">
    <property type="entry name" value="HAM1"/>
    <property type="match status" value="1"/>
</dbReference>
<comment type="similarity">
    <text evidence="1 7 8">Belongs to the HAM1 NTPase family.</text>
</comment>
<reference evidence="9 10" key="1">
    <citation type="submission" date="2022-03" db="EMBL/GenBank/DDBJ databases">
        <title>Hymenobactersp. isolated from the air.</title>
        <authorList>
            <person name="Won M."/>
            <person name="Kwon S.-W."/>
        </authorList>
    </citation>
    <scope>NUCLEOTIDE SEQUENCE [LARGE SCALE GENOMIC DNA]</scope>
    <source>
        <strain evidence="9 10">KACC 21982</strain>
    </source>
</reference>
<dbReference type="HAMAP" id="MF_01405">
    <property type="entry name" value="Non_canon_purine_NTPase"/>
    <property type="match status" value="1"/>
</dbReference>
<evidence type="ECO:0000256" key="4">
    <source>
        <dbReference type="ARBA" id="ARBA00022801"/>
    </source>
</evidence>
<dbReference type="EC" id="3.6.1.66" evidence="7"/>
<dbReference type="InterPro" id="IPR029001">
    <property type="entry name" value="ITPase-like_fam"/>
</dbReference>
<proteinExistence type="inferred from homology"/>
<evidence type="ECO:0000256" key="1">
    <source>
        <dbReference type="ARBA" id="ARBA00008023"/>
    </source>
</evidence>
<gene>
    <name evidence="9" type="primary">rdgB</name>
    <name evidence="9" type="ORF">MTX78_18550</name>
</gene>
<sequence>MRLCFASNNAHKLDEIKPLLPAGTELLSLADIGCQEELPETQDTLSGNARQKALYVWEHYGVSCFADDTGLEVTALGGAPGVYSARYAGPQRLAADNVAKLLHELQGHPDRSAQFRTVIALVLPDGAVHEFAGVVKGSITETSRGGGRFGYDPVFQPAEGNGRTFAEMSTTEKNQISHRARAVAGLVKFLGDAAE</sequence>
<name>A0ABY4D2C0_9BACT</name>